<proteinExistence type="predicted"/>
<dbReference type="EMBL" id="GL945433">
    <property type="protein sequence ID" value="EGO25619.1"/>
    <property type="molecule type" value="Genomic_DNA"/>
</dbReference>
<accession>F8NTE7</accession>
<reference evidence="1" key="1">
    <citation type="submission" date="2011-04" db="EMBL/GenBank/DDBJ databases">
        <title>Evolution of plant cell wall degrading machinery underlies the functional diversity of forest fungi.</title>
        <authorList>
            <consortium name="US DOE Joint Genome Institute (JGI-PGF)"/>
            <person name="Eastwood D.C."/>
            <person name="Floudas D."/>
            <person name="Binder M."/>
            <person name="Majcherczyk A."/>
            <person name="Schneider P."/>
            <person name="Aerts A."/>
            <person name="Asiegbu F.O."/>
            <person name="Baker S.E."/>
            <person name="Barry K."/>
            <person name="Bendiksby M."/>
            <person name="Blumentritt M."/>
            <person name="Coutinho P.M."/>
            <person name="Cullen D."/>
            <person name="Cullen D."/>
            <person name="Gathman A."/>
            <person name="Goodell B."/>
            <person name="Henrissat B."/>
            <person name="Ihrmark K."/>
            <person name="Kauserud H."/>
            <person name="Kohler A."/>
            <person name="LaButti K."/>
            <person name="Lapidus A."/>
            <person name="Lavin J.L."/>
            <person name="Lee Y.-H."/>
            <person name="Lindquist E."/>
            <person name="Lilly W."/>
            <person name="Lucas S."/>
            <person name="Morin E."/>
            <person name="Murat C."/>
            <person name="Oguiza J.A."/>
            <person name="Park J."/>
            <person name="Pisabarro A.G."/>
            <person name="Riley R."/>
            <person name="Rosling A."/>
            <person name="Salamov A."/>
            <person name="Schmidt O."/>
            <person name="Schmutz J."/>
            <person name="Skrede I."/>
            <person name="Stenlid J."/>
            <person name="Wiebenga A."/>
            <person name="Xie X."/>
            <person name="Kues U."/>
            <person name="Hibbett D.S."/>
            <person name="Hoffmeister D."/>
            <person name="Hogberg N."/>
            <person name="Martin F."/>
            <person name="Grigoriev I.V."/>
            <person name="Watkinson S.C."/>
        </authorList>
    </citation>
    <scope>NUCLEOTIDE SEQUENCE</scope>
    <source>
        <strain evidence="1">S7.9</strain>
    </source>
</reference>
<protein>
    <submittedName>
        <fullName evidence="1">Uncharacterized protein</fullName>
    </submittedName>
</protein>
<organism>
    <name type="scientific">Serpula lacrymans var. lacrymans (strain S7.9)</name>
    <name type="common">Dry rot fungus</name>
    <dbReference type="NCBI Taxonomy" id="578457"/>
    <lineage>
        <taxon>Eukaryota</taxon>
        <taxon>Fungi</taxon>
        <taxon>Dikarya</taxon>
        <taxon>Basidiomycota</taxon>
        <taxon>Agaricomycotina</taxon>
        <taxon>Agaricomycetes</taxon>
        <taxon>Agaricomycetidae</taxon>
        <taxon>Boletales</taxon>
        <taxon>Coniophorineae</taxon>
        <taxon>Serpulaceae</taxon>
        <taxon>Serpula</taxon>
    </lineage>
</organism>
<sequence>MHMVRVFVSRRCARSVVTGGGGGLRFRGRRIPGVTSLKRLLSFAIQVFGGVFPESASVDHGKLHIVNNSVIEVAPGRLRGPDIVIVDEEKLIVTVISIGHRF</sequence>
<dbReference type="AlphaFoldDB" id="F8NTE7"/>
<dbReference type="Proteomes" id="UP000008064">
    <property type="component" value="Unassembled WGS sequence"/>
</dbReference>
<dbReference type="KEGG" id="sla:SERLADRAFT_466054"/>
<evidence type="ECO:0000313" key="1">
    <source>
        <dbReference type="EMBL" id="EGO25619.1"/>
    </source>
</evidence>
<gene>
    <name evidence="1" type="ORF">SERLADRAFT_466054</name>
</gene>
<name>F8NTE7_SERL9</name>
<dbReference type="HOGENOM" id="CLU_2279216_0_0_1"/>
<dbReference type="GeneID" id="18818998"/>
<dbReference type="RefSeq" id="XP_007317741.1">
    <property type="nucleotide sequence ID" value="XM_007317679.1"/>
</dbReference>